<dbReference type="RefSeq" id="WP_034496526.1">
    <property type="nucleotide sequence ID" value="NZ_JMPI01000033.1"/>
</dbReference>
<dbReference type="SUPFAM" id="SSF51735">
    <property type="entry name" value="NAD(P)-binding Rossmann-fold domains"/>
    <property type="match status" value="1"/>
</dbReference>
<dbReference type="Pfam" id="PF01370">
    <property type="entry name" value="Epimerase"/>
    <property type="match status" value="1"/>
</dbReference>
<keyword evidence="3" id="KW-1185">Reference proteome</keyword>
<protein>
    <submittedName>
        <fullName evidence="2">Nucleoside-diphosphate-sugar epimerase</fullName>
    </submittedName>
</protein>
<dbReference type="EMBL" id="JMPI01000033">
    <property type="protein sequence ID" value="KFC81085.1"/>
    <property type="molecule type" value="Genomic_DNA"/>
</dbReference>
<dbReference type="PANTHER" id="PTHR48079:SF6">
    <property type="entry name" value="NAD(P)-BINDING DOMAIN-CONTAINING PROTEIN-RELATED"/>
    <property type="match status" value="1"/>
</dbReference>
<evidence type="ECO:0000313" key="3">
    <source>
        <dbReference type="Proteomes" id="UP000028653"/>
    </source>
</evidence>
<evidence type="ECO:0000313" key="2">
    <source>
        <dbReference type="EMBL" id="KFC81085.1"/>
    </source>
</evidence>
<dbReference type="InterPro" id="IPR051783">
    <property type="entry name" value="NAD(P)-dependent_oxidoreduct"/>
</dbReference>
<dbReference type="CDD" id="cd05266">
    <property type="entry name" value="SDR_a4"/>
    <property type="match status" value="1"/>
</dbReference>
<dbReference type="PANTHER" id="PTHR48079">
    <property type="entry name" value="PROTEIN YEEZ"/>
    <property type="match status" value="1"/>
</dbReference>
<sequence length="275" mass="29892">MKKVAIVGLGWLGMPLAMSLSARGWQVTGSKTTLDGVEAARMCGIDSYQLQLTPELICDSDDLDALLDADALVITLPARRTGEGDDFYLQAVQEIVDSALAHDIPRIIFTSSTSVYGETESTVKETSPLEPVTASGRVLKELETWLHDLPGTSVDILRLAGLVGPERHPGRFLAGKVDVQNGTHGVNLVHLEDVISAITLLLQAPKGGHIYNLCAPDHPSRAEFYTQMARQMNLDAPVFRTEGQNGHGKLVDGSRICNELGFEYQYPNPLVMPMQ</sequence>
<dbReference type="GO" id="GO:0004029">
    <property type="term" value="F:aldehyde dehydrogenase (NAD+) activity"/>
    <property type="evidence" value="ECO:0007669"/>
    <property type="project" value="TreeGrafter"/>
</dbReference>
<dbReference type="InterPro" id="IPR001509">
    <property type="entry name" value="Epimerase_deHydtase"/>
</dbReference>
<dbReference type="Gene3D" id="3.40.50.720">
    <property type="entry name" value="NAD(P)-binding Rossmann-like Domain"/>
    <property type="match status" value="1"/>
</dbReference>
<evidence type="ECO:0000259" key="1">
    <source>
        <dbReference type="Pfam" id="PF01370"/>
    </source>
</evidence>
<gene>
    <name evidence="2" type="primary">yeeZ</name>
    <name evidence="2" type="ORF">GBAG_2583</name>
</gene>
<dbReference type="OrthoDB" id="751203at2"/>
<dbReference type="InterPro" id="IPR036291">
    <property type="entry name" value="NAD(P)-bd_dom_sf"/>
</dbReference>
<organism evidence="2 3">
    <name type="scientific">Buttiauxella agrestis ATCC 33320</name>
    <dbReference type="NCBI Taxonomy" id="1006004"/>
    <lineage>
        <taxon>Bacteria</taxon>
        <taxon>Pseudomonadati</taxon>
        <taxon>Pseudomonadota</taxon>
        <taxon>Gammaproteobacteria</taxon>
        <taxon>Enterobacterales</taxon>
        <taxon>Enterobacteriaceae</taxon>
        <taxon>Buttiauxella</taxon>
    </lineage>
</organism>
<dbReference type="GO" id="GO:0005737">
    <property type="term" value="C:cytoplasm"/>
    <property type="evidence" value="ECO:0007669"/>
    <property type="project" value="TreeGrafter"/>
</dbReference>
<dbReference type="Proteomes" id="UP000028653">
    <property type="component" value="Unassembled WGS sequence"/>
</dbReference>
<feature type="domain" description="NAD-dependent epimerase/dehydratase" evidence="1">
    <location>
        <begin position="8"/>
        <end position="214"/>
    </location>
</feature>
<dbReference type="AlphaFoldDB" id="A0A085GBJ0"/>
<accession>A0A085GBJ0</accession>
<proteinExistence type="predicted"/>
<reference evidence="2 3" key="1">
    <citation type="submission" date="2014-05" db="EMBL/GenBank/DDBJ databases">
        <title>ATOL: Assembling a taxonomically balanced genome-scale reconstruction of the evolutionary history of the Enterobacteriaceae.</title>
        <authorList>
            <person name="Plunkett G.III."/>
            <person name="Neeno-Eckwall E.C."/>
            <person name="Glasner J.D."/>
            <person name="Perna N.T."/>
        </authorList>
    </citation>
    <scope>NUCLEOTIDE SEQUENCE [LARGE SCALE GENOMIC DNA]</scope>
    <source>
        <strain evidence="2 3">ATCC 33320</strain>
    </source>
</reference>
<dbReference type="eggNOG" id="COG0451">
    <property type="taxonomic scope" value="Bacteria"/>
</dbReference>
<dbReference type="STRING" id="1006004.GBAG_2583"/>
<comment type="caution">
    <text evidence="2">The sequence shown here is derived from an EMBL/GenBank/DDBJ whole genome shotgun (WGS) entry which is preliminary data.</text>
</comment>
<name>A0A085GBJ0_9ENTR</name>